<evidence type="ECO:0000313" key="2">
    <source>
        <dbReference type="EMBL" id="MDR6142887.1"/>
    </source>
</evidence>
<reference evidence="2 3" key="1">
    <citation type="submission" date="2023-08" db="EMBL/GenBank/DDBJ databases">
        <title>Functional and genomic diversity of the sorghum phyllosphere microbiome.</title>
        <authorList>
            <person name="Shade A."/>
        </authorList>
    </citation>
    <scope>NUCLEOTIDE SEQUENCE [LARGE SCALE GENOMIC DNA]</scope>
    <source>
        <strain evidence="2 3">SORGH_AS_0445</strain>
    </source>
</reference>
<dbReference type="Pfam" id="PF13412">
    <property type="entry name" value="HTH_24"/>
    <property type="match status" value="1"/>
</dbReference>
<evidence type="ECO:0000256" key="1">
    <source>
        <dbReference type="ARBA" id="ARBA00006479"/>
    </source>
</evidence>
<organism evidence="2 3">
    <name type="scientific">Microbacterium foliorum</name>
    <dbReference type="NCBI Taxonomy" id="104336"/>
    <lineage>
        <taxon>Bacteria</taxon>
        <taxon>Bacillati</taxon>
        <taxon>Actinomycetota</taxon>
        <taxon>Actinomycetes</taxon>
        <taxon>Micrococcales</taxon>
        <taxon>Microbacteriaceae</taxon>
        <taxon>Microbacterium</taxon>
    </lineage>
</organism>
<dbReference type="InterPro" id="IPR043129">
    <property type="entry name" value="ATPase_NBD"/>
</dbReference>
<keyword evidence="2" id="KW-0808">Transferase</keyword>
<evidence type="ECO:0000313" key="3">
    <source>
        <dbReference type="Proteomes" id="UP001249291"/>
    </source>
</evidence>
<dbReference type="InterPro" id="IPR036390">
    <property type="entry name" value="WH_DNA-bd_sf"/>
</dbReference>
<comment type="similarity">
    <text evidence="1">Belongs to the ROK (NagC/XylR) family.</text>
</comment>
<name>A0ABU1HSU4_9MICO</name>
<dbReference type="PANTHER" id="PTHR18964:SF149">
    <property type="entry name" value="BIFUNCTIONAL UDP-N-ACETYLGLUCOSAMINE 2-EPIMERASE_N-ACETYLMANNOSAMINE KINASE"/>
    <property type="match status" value="1"/>
</dbReference>
<keyword evidence="3" id="KW-1185">Reference proteome</keyword>
<proteinExistence type="inferred from homology"/>
<dbReference type="GO" id="GO:0016301">
    <property type="term" value="F:kinase activity"/>
    <property type="evidence" value="ECO:0007669"/>
    <property type="project" value="UniProtKB-KW"/>
</dbReference>
<accession>A0ABU1HSU4</accession>
<dbReference type="Gene3D" id="1.10.10.10">
    <property type="entry name" value="Winged helix-like DNA-binding domain superfamily/Winged helix DNA-binding domain"/>
    <property type="match status" value="1"/>
</dbReference>
<dbReference type="Gene3D" id="3.30.420.40">
    <property type="match status" value="2"/>
</dbReference>
<dbReference type="EMBL" id="JAVIZQ010000001">
    <property type="protein sequence ID" value="MDR6142887.1"/>
    <property type="molecule type" value="Genomic_DNA"/>
</dbReference>
<dbReference type="InterPro" id="IPR000600">
    <property type="entry name" value="ROK"/>
</dbReference>
<protein>
    <submittedName>
        <fullName evidence="2">NBD/HSP70 family sugar kinase</fullName>
    </submittedName>
</protein>
<dbReference type="PANTHER" id="PTHR18964">
    <property type="entry name" value="ROK (REPRESSOR, ORF, KINASE) FAMILY"/>
    <property type="match status" value="1"/>
</dbReference>
<sequence length="392" mass="39861">MSSWAHVESGGIILARPLAGPQTLLRTLNGRAILETLARRGPLTRAELVAETGLSRTAVTQVLRMLEASSAVAAAGVDRDTRGPAAGLVALHPQLGFAAAVHVDAHAAHVALVDPAGAVRAETHAAFPPRGDRVQHIASLVDACRRTVNGPLLLAVVGIPGIVTADGGIRDDQGPDGGAFKNGLAVRLGCPVRVENDVNLAALAELSEGTGAGLSSFALLLLDDGLGAGIVIDGSLHRGFSGVAGEVMYLPQSPLPIGAPVLGDAVVRDLALAHGRDPDETIDQHLDAAWAGDAAALAMTAEMGRRLTLIAGSIALVLDPEAFLLSGTAAHPALARAAAEFAEELAPQLPLTLVVSSFGPEAPLVGAVGEAASALRASVFARLLPASDRSRK</sequence>
<keyword evidence="2" id="KW-0418">Kinase</keyword>
<dbReference type="Proteomes" id="UP001249291">
    <property type="component" value="Unassembled WGS sequence"/>
</dbReference>
<comment type="caution">
    <text evidence="2">The sequence shown here is derived from an EMBL/GenBank/DDBJ whole genome shotgun (WGS) entry which is preliminary data.</text>
</comment>
<gene>
    <name evidence="2" type="ORF">QE375_002441</name>
</gene>
<dbReference type="SUPFAM" id="SSF46785">
    <property type="entry name" value="Winged helix' DNA-binding domain"/>
    <property type="match status" value="1"/>
</dbReference>
<dbReference type="InterPro" id="IPR036388">
    <property type="entry name" value="WH-like_DNA-bd_sf"/>
</dbReference>
<dbReference type="Pfam" id="PF00480">
    <property type="entry name" value="ROK"/>
    <property type="match status" value="1"/>
</dbReference>
<dbReference type="SUPFAM" id="SSF53067">
    <property type="entry name" value="Actin-like ATPase domain"/>
    <property type="match status" value="1"/>
</dbReference>